<dbReference type="PANTHER" id="PTHR35306">
    <property type="entry name" value="BNAA03G57290D PROTEIN"/>
    <property type="match status" value="1"/>
</dbReference>
<dbReference type="EMBL" id="CM002869">
    <property type="protein sequence ID" value="KFK44466.1"/>
    <property type="molecule type" value="Genomic_DNA"/>
</dbReference>
<evidence type="ECO:0000313" key="1">
    <source>
        <dbReference type="EMBL" id="KFK44466.1"/>
    </source>
</evidence>
<name>A0A087HQR4_ARAAL</name>
<organism evidence="1 2">
    <name type="scientific">Arabis alpina</name>
    <name type="common">Alpine rock-cress</name>
    <dbReference type="NCBI Taxonomy" id="50452"/>
    <lineage>
        <taxon>Eukaryota</taxon>
        <taxon>Viridiplantae</taxon>
        <taxon>Streptophyta</taxon>
        <taxon>Embryophyta</taxon>
        <taxon>Tracheophyta</taxon>
        <taxon>Spermatophyta</taxon>
        <taxon>Magnoliopsida</taxon>
        <taxon>eudicotyledons</taxon>
        <taxon>Gunneridae</taxon>
        <taxon>Pentapetalae</taxon>
        <taxon>rosids</taxon>
        <taxon>malvids</taxon>
        <taxon>Brassicales</taxon>
        <taxon>Brassicaceae</taxon>
        <taxon>Arabideae</taxon>
        <taxon>Arabis</taxon>
    </lineage>
</organism>
<reference evidence="2" key="1">
    <citation type="journal article" date="2015" name="Nat. Plants">
        <title>Genome expansion of Arabis alpina linked with retrotransposition and reduced symmetric DNA methylation.</title>
        <authorList>
            <person name="Willing E.M."/>
            <person name="Rawat V."/>
            <person name="Mandakova T."/>
            <person name="Maumus F."/>
            <person name="James G.V."/>
            <person name="Nordstroem K.J."/>
            <person name="Becker C."/>
            <person name="Warthmann N."/>
            <person name="Chica C."/>
            <person name="Szarzynska B."/>
            <person name="Zytnicki M."/>
            <person name="Albani M.C."/>
            <person name="Kiefer C."/>
            <person name="Bergonzi S."/>
            <person name="Castaings L."/>
            <person name="Mateos J.L."/>
            <person name="Berns M.C."/>
            <person name="Bujdoso N."/>
            <person name="Piofczyk T."/>
            <person name="de Lorenzo L."/>
            <person name="Barrero-Sicilia C."/>
            <person name="Mateos I."/>
            <person name="Piednoel M."/>
            <person name="Hagmann J."/>
            <person name="Chen-Min-Tao R."/>
            <person name="Iglesias-Fernandez R."/>
            <person name="Schuster S.C."/>
            <person name="Alonso-Blanco C."/>
            <person name="Roudier F."/>
            <person name="Carbonero P."/>
            <person name="Paz-Ares J."/>
            <person name="Davis S.J."/>
            <person name="Pecinka A."/>
            <person name="Quesneville H."/>
            <person name="Colot V."/>
            <person name="Lysak M.A."/>
            <person name="Weigel D."/>
            <person name="Coupland G."/>
            <person name="Schneeberger K."/>
        </authorList>
    </citation>
    <scope>NUCLEOTIDE SEQUENCE [LARGE SCALE GENOMIC DNA]</scope>
    <source>
        <strain evidence="2">cv. Pajares</strain>
    </source>
</reference>
<dbReference type="Proteomes" id="UP000029120">
    <property type="component" value="Chromosome 1"/>
</dbReference>
<sequence>METLIVAVEHRNHYYVKRSIGHDRFKSAPSKSFRLNCRTFQYGVGLLPRPKRTSSTPITTKRALCIVSVQSFRKFR</sequence>
<protein>
    <submittedName>
        <fullName evidence="1">Uncharacterized protein</fullName>
    </submittedName>
</protein>
<proteinExistence type="predicted"/>
<dbReference type="Gramene" id="KFK44466">
    <property type="protein sequence ID" value="KFK44466"/>
    <property type="gene ID" value="AALP_AA1G260000"/>
</dbReference>
<evidence type="ECO:0000313" key="2">
    <source>
        <dbReference type="Proteomes" id="UP000029120"/>
    </source>
</evidence>
<dbReference type="OrthoDB" id="1921042at2759"/>
<keyword evidence="2" id="KW-1185">Reference proteome</keyword>
<accession>A0A087HQR4</accession>
<gene>
    <name evidence="1" type="ordered locus">AALP_Aa1g260000</name>
</gene>
<dbReference type="PANTHER" id="PTHR35306:SF1">
    <property type="entry name" value="VQ DOMAIN-CONTAINING PROTEIN"/>
    <property type="match status" value="1"/>
</dbReference>
<dbReference type="AlphaFoldDB" id="A0A087HQR4"/>